<evidence type="ECO:0000256" key="1">
    <source>
        <dbReference type="SAM" id="Phobius"/>
    </source>
</evidence>
<keyword evidence="1" id="KW-0812">Transmembrane</keyword>
<accession>A0A521FLC2</accession>
<dbReference type="RefSeq" id="WP_142494622.1">
    <property type="nucleotide sequence ID" value="NZ_FXTO01000034.1"/>
</dbReference>
<evidence type="ECO:0000313" key="2">
    <source>
        <dbReference type="EMBL" id="SMO97002.1"/>
    </source>
</evidence>
<organism evidence="2 3">
    <name type="scientific">Thalassovita litoralis</name>
    <dbReference type="NCBI Taxonomy" id="1010611"/>
    <lineage>
        <taxon>Bacteria</taxon>
        <taxon>Pseudomonadati</taxon>
        <taxon>Pseudomonadota</taxon>
        <taxon>Alphaproteobacteria</taxon>
        <taxon>Rhodobacterales</taxon>
        <taxon>Roseobacteraceae</taxon>
        <taxon>Thalassovita</taxon>
    </lineage>
</organism>
<evidence type="ECO:0000313" key="3">
    <source>
        <dbReference type="Proteomes" id="UP000316030"/>
    </source>
</evidence>
<feature type="transmembrane region" description="Helical" evidence="1">
    <location>
        <begin position="6"/>
        <end position="24"/>
    </location>
</feature>
<dbReference type="Proteomes" id="UP000316030">
    <property type="component" value="Unassembled WGS sequence"/>
</dbReference>
<keyword evidence="3" id="KW-1185">Reference proteome</keyword>
<name>A0A521FLC2_9RHOB</name>
<protein>
    <submittedName>
        <fullName evidence="2">Uncharacterized protein</fullName>
    </submittedName>
</protein>
<dbReference type="EMBL" id="FXTO01000034">
    <property type="protein sequence ID" value="SMO97002.1"/>
    <property type="molecule type" value="Genomic_DNA"/>
</dbReference>
<keyword evidence="1" id="KW-1133">Transmembrane helix</keyword>
<sequence>MRTGFSVAVALLIAVAIGFGLYMIDQYQSREAVIYELEAGGGAVSLKETEGGGASLTVTPPEG</sequence>
<reference evidence="2 3" key="1">
    <citation type="submission" date="2017-05" db="EMBL/GenBank/DDBJ databases">
        <authorList>
            <person name="Varghese N."/>
            <person name="Submissions S."/>
        </authorList>
    </citation>
    <scope>NUCLEOTIDE SEQUENCE [LARGE SCALE GENOMIC DNA]</scope>
    <source>
        <strain evidence="2 3">DSM 29506</strain>
    </source>
</reference>
<dbReference type="AlphaFoldDB" id="A0A521FLC2"/>
<keyword evidence="1" id="KW-0472">Membrane</keyword>
<gene>
    <name evidence="2" type="ORF">SAMN06265173_13415</name>
</gene>
<proteinExistence type="predicted"/>